<gene>
    <name evidence="2" type="ORF">GCM10010211_22010</name>
</gene>
<dbReference type="RefSeq" id="WP_189298894.1">
    <property type="nucleotide sequence ID" value="NZ_BMRP01000006.1"/>
</dbReference>
<organism evidence="2 3">
    <name type="scientific">Streptomyces albospinus</name>
    <dbReference type="NCBI Taxonomy" id="285515"/>
    <lineage>
        <taxon>Bacteria</taxon>
        <taxon>Bacillati</taxon>
        <taxon>Actinomycetota</taxon>
        <taxon>Actinomycetes</taxon>
        <taxon>Kitasatosporales</taxon>
        <taxon>Streptomycetaceae</taxon>
        <taxon>Streptomyces</taxon>
    </lineage>
</organism>
<reference evidence="3" key="1">
    <citation type="journal article" date="2019" name="Int. J. Syst. Evol. Microbiol.">
        <title>The Global Catalogue of Microorganisms (GCM) 10K type strain sequencing project: providing services to taxonomists for standard genome sequencing and annotation.</title>
        <authorList>
            <consortium name="The Broad Institute Genomics Platform"/>
            <consortium name="The Broad Institute Genome Sequencing Center for Infectious Disease"/>
            <person name="Wu L."/>
            <person name="Ma J."/>
        </authorList>
    </citation>
    <scope>NUCLEOTIDE SEQUENCE [LARGE SCALE GENOMIC DNA]</scope>
    <source>
        <strain evidence="3">JCM 3399</strain>
    </source>
</reference>
<accession>A0ABQ2UWA2</accession>
<dbReference type="EMBL" id="BMRP01000006">
    <property type="protein sequence ID" value="GGU56899.1"/>
    <property type="molecule type" value="Genomic_DNA"/>
</dbReference>
<proteinExistence type="predicted"/>
<dbReference type="Proteomes" id="UP000654471">
    <property type="component" value="Unassembled WGS sequence"/>
</dbReference>
<evidence type="ECO:0000313" key="2">
    <source>
        <dbReference type="EMBL" id="GGU56899.1"/>
    </source>
</evidence>
<feature type="region of interest" description="Disordered" evidence="1">
    <location>
        <begin position="175"/>
        <end position="198"/>
    </location>
</feature>
<keyword evidence="3" id="KW-1185">Reference proteome</keyword>
<evidence type="ECO:0000313" key="3">
    <source>
        <dbReference type="Proteomes" id="UP000654471"/>
    </source>
</evidence>
<name>A0ABQ2UWA2_9ACTN</name>
<evidence type="ECO:0008006" key="4">
    <source>
        <dbReference type="Google" id="ProtNLM"/>
    </source>
</evidence>
<evidence type="ECO:0000256" key="1">
    <source>
        <dbReference type="SAM" id="MobiDB-lite"/>
    </source>
</evidence>
<comment type="caution">
    <text evidence="2">The sequence shown here is derived from an EMBL/GenBank/DDBJ whole genome shotgun (WGS) entry which is preliminary data.</text>
</comment>
<protein>
    <recommendedName>
        <fullName evidence="4">Swt1-like HEPN domain-containing protein</fullName>
    </recommendedName>
</protein>
<sequence length="198" mass="22866">MLEFTSNPDLFKAIGRVAVESAQVDEMLREMISDLLPESADDVWILFEGQGSEWLSETFKTMLAHVDGTFRSWAREDHEEFRKLLGWAAQLRVLRNAVVHGTWREEITLGWSDGDDYIGRPWKDSQPGEKIFWCIRSRQRKGLQEREFSITDVERLAVEIAENRQRIADLFRKETETHPGAGDTLKRWPSVSSQTPAS</sequence>